<protein>
    <submittedName>
        <fullName evidence="2">Transcriptional regulator YqjI</fullName>
    </submittedName>
</protein>
<sequence>MRLHSHFHAFAHGEGPRGPESGSFGLFRRHGRMGGRQRMFEQGDLRFVVLKLVSEKPSHGYEIIKAIEDRLGGAYAPSPGVIYPTLTLLEEMGAIRVQETDGPRKLYAITAEGEELLRQNQTAIEAIFGRMADINARHGGGPAPQILRATENLRTALRLRLARGPLSAEQIAEVASILDAAAKAVETS</sequence>
<dbReference type="SUPFAM" id="SSF46785">
    <property type="entry name" value="Winged helix' DNA-binding domain"/>
    <property type="match status" value="1"/>
</dbReference>
<name>A0A4U8Z444_METTU</name>
<dbReference type="Pfam" id="PF03551">
    <property type="entry name" value="PadR"/>
    <property type="match status" value="1"/>
</dbReference>
<dbReference type="EMBL" id="LR536450">
    <property type="protein sequence ID" value="VFU10230.1"/>
    <property type="molecule type" value="Genomic_DNA"/>
</dbReference>
<dbReference type="Proteomes" id="UP000294360">
    <property type="component" value="Chromosome"/>
</dbReference>
<organism evidence="2 3">
    <name type="scientific">Methylocella tundrae</name>
    <dbReference type="NCBI Taxonomy" id="227605"/>
    <lineage>
        <taxon>Bacteria</taxon>
        <taxon>Pseudomonadati</taxon>
        <taxon>Pseudomonadota</taxon>
        <taxon>Alphaproteobacteria</taxon>
        <taxon>Hyphomicrobiales</taxon>
        <taxon>Beijerinckiaceae</taxon>
        <taxon>Methylocella</taxon>
    </lineage>
</organism>
<reference evidence="2 3" key="1">
    <citation type="submission" date="2019-03" db="EMBL/GenBank/DDBJ databases">
        <authorList>
            <person name="Kox A.R. M."/>
        </authorList>
    </citation>
    <scope>NUCLEOTIDE SEQUENCE [LARGE SCALE GENOMIC DNA]</scope>
    <source>
        <strain evidence="2">MTUNDRAET4 annotated genome</strain>
    </source>
</reference>
<proteinExistence type="predicted"/>
<evidence type="ECO:0000313" key="2">
    <source>
        <dbReference type="EMBL" id="VFU10230.1"/>
    </source>
</evidence>
<feature type="domain" description="Transcription regulator PadR N-terminal" evidence="1">
    <location>
        <begin position="49"/>
        <end position="118"/>
    </location>
</feature>
<dbReference type="AlphaFoldDB" id="A0A4U8Z444"/>
<dbReference type="PANTHER" id="PTHR43252:SF7">
    <property type="entry name" value="TRANSCRIPTIONAL REGULATOR YQJI"/>
    <property type="match status" value="1"/>
</dbReference>
<dbReference type="InterPro" id="IPR036390">
    <property type="entry name" value="WH_DNA-bd_sf"/>
</dbReference>
<accession>A0A4U8Z444</accession>
<dbReference type="InterPro" id="IPR005149">
    <property type="entry name" value="Tscrpt_reg_PadR_N"/>
</dbReference>
<gene>
    <name evidence="2" type="primary">yqjI</name>
    <name evidence="2" type="ORF">MTUNDRAET4_3343</name>
</gene>
<dbReference type="Gene3D" id="1.10.10.10">
    <property type="entry name" value="Winged helix-like DNA-binding domain superfamily/Winged helix DNA-binding domain"/>
    <property type="match status" value="1"/>
</dbReference>
<dbReference type="PANTHER" id="PTHR43252">
    <property type="entry name" value="TRANSCRIPTIONAL REGULATOR YQJI"/>
    <property type="match status" value="1"/>
</dbReference>
<evidence type="ECO:0000313" key="3">
    <source>
        <dbReference type="Proteomes" id="UP000294360"/>
    </source>
</evidence>
<evidence type="ECO:0000259" key="1">
    <source>
        <dbReference type="Pfam" id="PF03551"/>
    </source>
</evidence>
<dbReference type="InterPro" id="IPR036388">
    <property type="entry name" value="WH-like_DNA-bd_sf"/>
</dbReference>
<dbReference type="RefSeq" id="WP_166795965.1">
    <property type="nucleotide sequence ID" value="NZ_CP139089.1"/>
</dbReference>
<dbReference type="KEGG" id="mtun:MTUNDRAET4_3343"/>